<dbReference type="PANTHER" id="PTHR12436">
    <property type="entry name" value="80 KDA MCM3-ASSOCIATED PROTEIN"/>
    <property type="match status" value="1"/>
</dbReference>
<dbReference type="InterPro" id="IPR045107">
    <property type="entry name" value="SAC3/GANP/THP3"/>
</dbReference>
<sequence>MAIVGMCMSMCPEKEFIFRKKHHLLHLLESPEVLFGKTLEIDLNHCVKEFHRSAAGELICDPQLVRPSHVLLKTIDYLYSNVLLAKEIPFAVTYNFIFGRLRSIRQDAVIQMLEENEPVSAMKILAKCIRFYLLAMYKLNIDPKLQIDAHINLSHTQDCMRSFSKLCYYNLCKLDDRDRNEFLHILAAYVILNADTTEAISNLLCLPKSTRNTEILQHAMDVYFAYQTGNFIRISLLFQKLVHAEAYAALYALIHNMKTIRTRTVKLLCYSHNSKLCSFPAADFKKWLLLSSEKESVKFCQQFNLKVVQTNCIKFCKADYSERSSFSTDDCCIVNALKDISGKFLSQFLLDGHLTVWK</sequence>
<dbReference type="Gene3D" id="1.25.40.990">
    <property type="match status" value="1"/>
</dbReference>
<dbReference type="Proteomes" id="UP001642483">
    <property type="component" value="Unassembled WGS sequence"/>
</dbReference>
<evidence type="ECO:0000313" key="2">
    <source>
        <dbReference type="EMBL" id="CAK8681112.1"/>
    </source>
</evidence>
<evidence type="ECO:0000313" key="3">
    <source>
        <dbReference type="Proteomes" id="UP001642483"/>
    </source>
</evidence>
<organism evidence="2 3">
    <name type="scientific">Clavelina lepadiformis</name>
    <name type="common">Light-bulb sea squirt</name>
    <name type="synonym">Ascidia lepadiformis</name>
    <dbReference type="NCBI Taxonomy" id="159417"/>
    <lineage>
        <taxon>Eukaryota</taxon>
        <taxon>Metazoa</taxon>
        <taxon>Chordata</taxon>
        <taxon>Tunicata</taxon>
        <taxon>Ascidiacea</taxon>
        <taxon>Aplousobranchia</taxon>
        <taxon>Clavelinidae</taxon>
        <taxon>Clavelina</taxon>
    </lineage>
</organism>
<accession>A0ABP0FRN9</accession>
<keyword evidence="3" id="KW-1185">Reference proteome</keyword>
<proteinExistence type="predicted"/>
<protein>
    <recommendedName>
        <fullName evidence="1">SAC3/GANP/THP3 conserved domain-containing protein</fullName>
    </recommendedName>
</protein>
<feature type="domain" description="SAC3/GANP/THP3 conserved" evidence="1">
    <location>
        <begin position="10"/>
        <end position="308"/>
    </location>
</feature>
<reference evidence="2 3" key="1">
    <citation type="submission" date="2024-02" db="EMBL/GenBank/DDBJ databases">
        <authorList>
            <person name="Daric V."/>
            <person name="Darras S."/>
        </authorList>
    </citation>
    <scope>NUCLEOTIDE SEQUENCE [LARGE SCALE GENOMIC DNA]</scope>
</reference>
<dbReference type="PANTHER" id="PTHR12436:SF38">
    <property type="entry name" value="SAC3 DOMAIN-CONTAINING PROTEIN 1"/>
    <property type="match status" value="1"/>
</dbReference>
<dbReference type="Pfam" id="PF03399">
    <property type="entry name" value="SAC3_GANP"/>
    <property type="match status" value="1"/>
</dbReference>
<dbReference type="EMBL" id="CAWYQH010000079">
    <property type="protein sequence ID" value="CAK8681112.1"/>
    <property type="molecule type" value="Genomic_DNA"/>
</dbReference>
<dbReference type="InterPro" id="IPR005062">
    <property type="entry name" value="SAC3/GANP/THP3_conserved"/>
</dbReference>
<evidence type="ECO:0000259" key="1">
    <source>
        <dbReference type="Pfam" id="PF03399"/>
    </source>
</evidence>
<gene>
    <name evidence="2" type="ORF">CVLEPA_LOCUS11348</name>
</gene>
<comment type="caution">
    <text evidence="2">The sequence shown here is derived from an EMBL/GenBank/DDBJ whole genome shotgun (WGS) entry which is preliminary data.</text>
</comment>
<name>A0ABP0FRN9_CLALP</name>